<keyword evidence="2" id="KW-0547">Nucleotide-binding</keyword>
<dbReference type="Gene3D" id="3.40.50.10330">
    <property type="entry name" value="Probable inorganic polyphosphate/atp-NAD kinase, domain 1"/>
    <property type="match status" value="1"/>
</dbReference>
<dbReference type="GO" id="GO:0016301">
    <property type="term" value="F:kinase activity"/>
    <property type="evidence" value="ECO:0007669"/>
    <property type="project" value="UniProtKB-KW"/>
</dbReference>
<organism evidence="6 7">
    <name type="scientific">Halorussus gelatinilyticus</name>
    <dbReference type="NCBI Taxonomy" id="2937524"/>
    <lineage>
        <taxon>Archaea</taxon>
        <taxon>Methanobacteriati</taxon>
        <taxon>Methanobacteriota</taxon>
        <taxon>Stenosarchaea group</taxon>
        <taxon>Halobacteria</taxon>
        <taxon>Halobacteriales</taxon>
        <taxon>Haladaptataceae</taxon>
        <taxon>Halorussus</taxon>
    </lineage>
</organism>
<dbReference type="EMBL" id="CP096658">
    <property type="protein sequence ID" value="UPW01108.1"/>
    <property type="molecule type" value="Genomic_DNA"/>
</dbReference>
<proteinExistence type="predicted"/>
<dbReference type="InterPro" id="IPR045540">
    <property type="entry name" value="YegS/DAGK_C"/>
</dbReference>
<keyword evidence="1" id="KW-0808">Transferase</keyword>
<evidence type="ECO:0000256" key="3">
    <source>
        <dbReference type="ARBA" id="ARBA00022777"/>
    </source>
</evidence>
<keyword evidence="3 6" id="KW-0418">Kinase</keyword>
<evidence type="ECO:0000256" key="4">
    <source>
        <dbReference type="ARBA" id="ARBA00022840"/>
    </source>
</evidence>
<keyword evidence="4" id="KW-0067">ATP-binding</keyword>
<dbReference type="GO" id="GO:0008654">
    <property type="term" value="P:phospholipid biosynthetic process"/>
    <property type="evidence" value="ECO:0007669"/>
    <property type="project" value="InterPro"/>
</dbReference>
<dbReference type="Proteomes" id="UP000830434">
    <property type="component" value="Chromosome"/>
</dbReference>
<name>A0A8U0IK18_9EURY</name>
<protein>
    <submittedName>
        <fullName evidence="6">Diacylglycerol kinase family lipid kinase</fullName>
    </submittedName>
</protein>
<dbReference type="InterPro" id="IPR005218">
    <property type="entry name" value="Diacylglycerol/lipid_kinase"/>
</dbReference>
<dbReference type="Gene3D" id="2.60.200.40">
    <property type="match status" value="1"/>
</dbReference>
<keyword evidence="7" id="KW-1185">Reference proteome</keyword>
<evidence type="ECO:0000313" key="7">
    <source>
        <dbReference type="Proteomes" id="UP000830434"/>
    </source>
</evidence>
<dbReference type="SUPFAM" id="SSF111331">
    <property type="entry name" value="NAD kinase/diacylglycerol kinase-like"/>
    <property type="match status" value="1"/>
</dbReference>
<dbReference type="GO" id="GO:0005524">
    <property type="term" value="F:ATP binding"/>
    <property type="evidence" value="ECO:0007669"/>
    <property type="project" value="UniProtKB-KW"/>
</dbReference>
<dbReference type="Pfam" id="PF00781">
    <property type="entry name" value="DAGK_cat"/>
    <property type="match status" value="1"/>
</dbReference>
<accession>A0A8U0IK18</accession>
<feature type="domain" description="DAGKc" evidence="5">
    <location>
        <begin position="40"/>
        <end position="167"/>
    </location>
</feature>
<dbReference type="PROSITE" id="PS50146">
    <property type="entry name" value="DAGK"/>
    <property type="match status" value="1"/>
</dbReference>
<dbReference type="PANTHER" id="PTHR12358:SF54">
    <property type="entry name" value="SPHINGOSINE KINASE RELATED PROTEIN"/>
    <property type="match status" value="1"/>
</dbReference>
<evidence type="ECO:0000256" key="2">
    <source>
        <dbReference type="ARBA" id="ARBA00022741"/>
    </source>
</evidence>
<evidence type="ECO:0000259" key="5">
    <source>
        <dbReference type="PROSITE" id="PS50146"/>
    </source>
</evidence>
<dbReference type="PANTHER" id="PTHR12358">
    <property type="entry name" value="SPHINGOSINE KINASE"/>
    <property type="match status" value="1"/>
</dbReference>
<dbReference type="KEGG" id="haxz:M0R88_03160"/>
<dbReference type="InterPro" id="IPR050187">
    <property type="entry name" value="Lipid_Phosphate_FormReg"/>
</dbReference>
<dbReference type="SMART" id="SM00046">
    <property type="entry name" value="DAGKc"/>
    <property type="match status" value="1"/>
</dbReference>
<evidence type="ECO:0000256" key="1">
    <source>
        <dbReference type="ARBA" id="ARBA00022679"/>
    </source>
</evidence>
<dbReference type="NCBIfam" id="TIGR00147">
    <property type="entry name" value="YegS/Rv2252/BmrU family lipid kinase"/>
    <property type="match status" value="1"/>
</dbReference>
<dbReference type="AlphaFoldDB" id="A0A8U0IK18"/>
<evidence type="ECO:0000313" key="6">
    <source>
        <dbReference type="EMBL" id="UPW01108.1"/>
    </source>
</evidence>
<dbReference type="RefSeq" id="WP_248655514.1">
    <property type="nucleotide sequence ID" value="NZ_CP096658.1"/>
</dbReference>
<dbReference type="InterPro" id="IPR001206">
    <property type="entry name" value="Diacylglycerol_kinase_cat_dom"/>
</dbReference>
<sequence>MSETWGALADPDTSGDAVRGAHVVTDDRAERERLLPDGGVRSDRVLVYNPVSGNGDHREEVRELADRAGFTVLETQAGGEAVAFARLAADAGADLVAAAGGDGTVNEVARGLDAADALSEVTFGVVPTGTGNNFAGNLGIESIEHAFEVLADGERRRIDVATAGRDAKRGDELFLNSCIAGLTAEASASTSPELKDRLGMLAYVVTGLRTLREFDALPLAVEADCPGADKAWTGDAVMVLVGNARRFPAEGRSQANCEDGLLEVTIIERMPPADLLQEAAIHRLFGDETEHVTRLLAPELQVDVRRDDPVGFSFDGEIAEYQSLTIGTRERVLEIPVGESYEPNPEGR</sequence>
<gene>
    <name evidence="6" type="ORF">M0R88_03160</name>
</gene>
<reference evidence="6" key="1">
    <citation type="submission" date="2022-04" db="EMBL/GenBank/DDBJ databases">
        <title>Diverse halophilic archaea isolated from saline environments.</title>
        <authorList>
            <person name="Cui H.-L."/>
        </authorList>
    </citation>
    <scope>NUCLEOTIDE SEQUENCE</scope>
    <source>
        <strain evidence="6">XZYJT40</strain>
    </source>
</reference>
<dbReference type="GeneID" id="72188821"/>
<dbReference type="InterPro" id="IPR017438">
    <property type="entry name" value="ATP-NAD_kinase_N"/>
</dbReference>
<dbReference type="InterPro" id="IPR016064">
    <property type="entry name" value="NAD/diacylglycerol_kinase_sf"/>
</dbReference>
<dbReference type="Pfam" id="PF19279">
    <property type="entry name" value="YegS_C"/>
    <property type="match status" value="1"/>
</dbReference>